<proteinExistence type="predicted"/>
<dbReference type="InterPro" id="IPR011009">
    <property type="entry name" value="Kinase-like_dom_sf"/>
</dbReference>
<dbReference type="RefSeq" id="XP_014156503.1">
    <property type="nucleotide sequence ID" value="XM_014301028.1"/>
</dbReference>
<evidence type="ECO:0000259" key="3">
    <source>
        <dbReference type="PROSITE" id="PS50011"/>
    </source>
</evidence>
<feature type="compositionally biased region" description="Gly residues" evidence="2">
    <location>
        <begin position="54"/>
        <end position="76"/>
    </location>
</feature>
<keyword evidence="5" id="KW-1185">Reference proteome</keyword>
<dbReference type="SUPFAM" id="SSF56112">
    <property type="entry name" value="Protein kinase-like (PK-like)"/>
    <property type="match status" value="1"/>
</dbReference>
<evidence type="ECO:0000256" key="2">
    <source>
        <dbReference type="SAM" id="MobiDB-lite"/>
    </source>
</evidence>
<name>A0A0L0G1D5_9EUKA</name>
<evidence type="ECO:0000313" key="5">
    <source>
        <dbReference type="Proteomes" id="UP000054560"/>
    </source>
</evidence>
<sequence>MSTSLDREVDAPPRAQAHEHLRDPTLTHKDRHILPTAQDREAIKGVSPTDTPRGSGGSNSIGGNSGGENNKGGNGNGMNNQPAPGSKYSYNSNGIGKKLNSGQINILTKRISANNNNISPNGSVKAVKAPKVSDLDSTKRTGEEELVIPENYSPVPSQRFEEVYKRGDILGSGAFGTVNKCTRISDPSQTFAVKIIERKKFKLRPMVQIALQREVAVMKMCSHVCGLKRLASRA</sequence>
<organism evidence="4 5">
    <name type="scientific">Sphaeroforma arctica JP610</name>
    <dbReference type="NCBI Taxonomy" id="667725"/>
    <lineage>
        <taxon>Eukaryota</taxon>
        <taxon>Ichthyosporea</taxon>
        <taxon>Ichthyophonida</taxon>
        <taxon>Sphaeroforma</taxon>
    </lineage>
</organism>
<dbReference type="InterPro" id="IPR000719">
    <property type="entry name" value="Prot_kinase_dom"/>
</dbReference>
<dbReference type="GO" id="GO:0005524">
    <property type="term" value="F:ATP binding"/>
    <property type="evidence" value="ECO:0007669"/>
    <property type="project" value="UniProtKB-UniRule"/>
</dbReference>
<protein>
    <recommendedName>
        <fullName evidence="3">Protein kinase domain-containing protein</fullName>
    </recommendedName>
</protein>
<dbReference type="Proteomes" id="UP000054560">
    <property type="component" value="Unassembled WGS sequence"/>
</dbReference>
<dbReference type="InterPro" id="IPR017441">
    <property type="entry name" value="Protein_kinase_ATP_BS"/>
</dbReference>
<dbReference type="GO" id="GO:0004672">
    <property type="term" value="F:protein kinase activity"/>
    <property type="evidence" value="ECO:0007669"/>
    <property type="project" value="InterPro"/>
</dbReference>
<feature type="domain" description="Protein kinase" evidence="3">
    <location>
        <begin position="164"/>
        <end position="234"/>
    </location>
</feature>
<feature type="binding site" evidence="1">
    <location>
        <position position="194"/>
    </location>
    <ligand>
        <name>ATP</name>
        <dbReference type="ChEBI" id="CHEBI:30616"/>
    </ligand>
</feature>
<dbReference type="PROSITE" id="PS50011">
    <property type="entry name" value="PROTEIN_KINASE_DOM"/>
    <property type="match status" value="1"/>
</dbReference>
<dbReference type="GeneID" id="25905624"/>
<accession>A0A0L0G1D5</accession>
<feature type="compositionally biased region" description="Basic and acidic residues" evidence="2">
    <location>
        <begin position="1"/>
        <end position="28"/>
    </location>
</feature>
<keyword evidence="1" id="KW-0547">Nucleotide-binding</keyword>
<dbReference type="Gene3D" id="3.30.200.20">
    <property type="entry name" value="Phosphorylase Kinase, domain 1"/>
    <property type="match status" value="1"/>
</dbReference>
<gene>
    <name evidence="4" type="ORF">SARC_05120</name>
</gene>
<evidence type="ECO:0000256" key="1">
    <source>
        <dbReference type="PROSITE-ProRule" id="PRU10141"/>
    </source>
</evidence>
<reference evidence="4 5" key="1">
    <citation type="submission" date="2011-02" db="EMBL/GenBank/DDBJ databases">
        <title>The Genome Sequence of Sphaeroforma arctica JP610.</title>
        <authorList>
            <consortium name="The Broad Institute Genome Sequencing Platform"/>
            <person name="Russ C."/>
            <person name="Cuomo C."/>
            <person name="Young S.K."/>
            <person name="Zeng Q."/>
            <person name="Gargeya S."/>
            <person name="Alvarado L."/>
            <person name="Berlin A."/>
            <person name="Chapman S.B."/>
            <person name="Chen Z."/>
            <person name="Freedman E."/>
            <person name="Gellesch M."/>
            <person name="Goldberg J."/>
            <person name="Griggs A."/>
            <person name="Gujja S."/>
            <person name="Heilman E."/>
            <person name="Heiman D."/>
            <person name="Howarth C."/>
            <person name="Mehta T."/>
            <person name="Neiman D."/>
            <person name="Pearson M."/>
            <person name="Roberts A."/>
            <person name="Saif S."/>
            <person name="Shea T."/>
            <person name="Shenoy N."/>
            <person name="Sisk P."/>
            <person name="Stolte C."/>
            <person name="Sykes S."/>
            <person name="White J."/>
            <person name="Yandava C."/>
            <person name="Burger G."/>
            <person name="Gray M.W."/>
            <person name="Holland P.W.H."/>
            <person name="King N."/>
            <person name="Lang F.B.F."/>
            <person name="Roger A.J."/>
            <person name="Ruiz-Trillo I."/>
            <person name="Haas B."/>
            <person name="Nusbaum C."/>
            <person name="Birren B."/>
        </authorList>
    </citation>
    <scope>NUCLEOTIDE SEQUENCE [LARGE SCALE GENOMIC DNA]</scope>
    <source>
        <strain evidence="4 5">JP610</strain>
    </source>
</reference>
<dbReference type="PROSITE" id="PS00107">
    <property type="entry name" value="PROTEIN_KINASE_ATP"/>
    <property type="match status" value="1"/>
</dbReference>
<evidence type="ECO:0000313" key="4">
    <source>
        <dbReference type="EMBL" id="KNC82601.1"/>
    </source>
</evidence>
<dbReference type="EMBL" id="KQ241911">
    <property type="protein sequence ID" value="KNC82601.1"/>
    <property type="molecule type" value="Genomic_DNA"/>
</dbReference>
<keyword evidence="1" id="KW-0067">ATP-binding</keyword>
<dbReference type="AlphaFoldDB" id="A0A0L0G1D5"/>
<feature type="region of interest" description="Disordered" evidence="2">
    <location>
        <begin position="1"/>
        <end position="94"/>
    </location>
</feature>